<comment type="caution">
    <text evidence="5">The sequence shown here is derived from an EMBL/GenBank/DDBJ whole genome shotgun (WGS) entry which is preliminary data.</text>
</comment>
<name>A0ABV7AIB3_9RHOB</name>
<sequence>MARSALAGSRIRERRTLAGIKQADLAREAGISASYLNLIEHNRRNVGAALLRRIAEALGVDPAALTEGVGAALLDGLREAATAAAPAERRTPDLPELERIEEFVGRFPGWAGLLAALQGRVAHLERTVETLSDRMAHDPYLSASLHEVLSAVTSVRSTAAILAETEDIEPEWRARFHRNLHDDSVRLAEGAESLVAYLDGTMTEETGLAAPQEELEAWLGARGYHVAELERASAPEPESLIAEAPELASTAARKLATAWLRRYLADAHALPLDRFRPAAEEMGYDPGRLAQQFGADLGAVFRRLASLPDVAGRGTIGLVACDGSGTLVFRKATEGFALPRFGSACPLWPLYQALSRPMTPIRALVEMGGRGRRRFLTYAICQPRHPGGFDGPQVLEAQMLVLPETAVPGGGDGPVLAVGTSCRICPRGGCAARREPSILAEEF</sequence>
<accession>A0ABV7AIB3</accession>
<reference evidence="6" key="1">
    <citation type="journal article" date="2019" name="Int. J. Syst. Evol. Microbiol.">
        <title>The Global Catalogue of Microorganisms (GCM) 10K type strain sequencing project: providing services to taxonomists for standard genome sequencing and annotation.</title>
        <authorList>
            <consortium name="The Broad Institute Genomics Platform"/>
            <consortium name="The Broad Institute Genome Sequencing Center for Infectious Disease"/>
            <person name="Wu L."/>
            <person name="Ma J."/>
        </authorList>
    </citation>
    <scope>NUCLEOTIDE SEQUENCE [LARGE SCALE GENOMIC DNA]</scope>
    <source>
        <strain evidence="6">KCTC 62192</strain>
    </source>
</reference>
<dbReference type="SUPFAM" id="SSF47413">
    <property type="entry name" value="lambda repressor-like DNA-binding domains"/>
    <property type="match status" value="1"/>
</dbReference>
<evidence type="ECO:0000313" key="6">
    <source>
        <dbReference type="Proteomes" id="UP001595443"/>
    </source>
</evidence>
<organism evidence="5 6">
    <name type="scientific">Acidimangrovimonas pyrenivorans</name>
    <dbReference type="NCBI Taxonomy" id="2030798"/>
    <lineage>
        <taxon>Bacteria</taxon>
        <taxon>Pseudomonadati</taxon>
        <taxon>Pseudomonadota</taxon>
        <taxon>Alphaproteobacteria</taxon>
        <taxon>Rhodobacterales</taxon>
        <taxon>Paracoccaceae</taxon>
        <taxon>Acidimangrovimonas</taxon>
    </lineage>
</organism>
<keyword evidence="1" id="KW-0805">Transcription regulation</keyword>
<evidence type="ECO:0000256" key="1">
    <source>
        <dbReference type="ARBA" id="ARBA00023015"/>
    </source>
</evidence>
<dbReference type="InterPro" id="IPR010982">
    <property type="entry name" value="Lambda_DNA-bd_dom_sf"/>
</dbReference>
<dbReference type="InterPro" id="IPR050807">
    <property type="entry name" value="TransReg_Diox_bact_type"/>
</dbReference>
<dbReference type="SMART" id="SM00530">
    <property type="entry name" value="HTH_XRE"/>
    <property type="match status" value="1"/>
</dbReference>
<dbReference type="InterPro" id="IPR001387">
    <property type="entry name" value="Cro/C1-type_HTH"/>
</dbReference>
<dbReference type="Gene3D" id="1.10.260.40">
    <property type="entry name" value="lambda repressor-like DNA-binding domains"/>
    <property type="match status" value="1"/>
</dbReference>
<keyword evidence="2" id="KW-0238">DNA-binding</keyword>
<keyword evidence="3" id="KW-0804">Transcription</keyword>
<dbReference type="Pfam" id="PF09856">
    <property type="entry name" value="ScfRs"/>
    <property type="match status" value="1"/>
</dbReference>
<protein>
    <submittedName>
        <fullName evidence="5">Helix-turn-helix domain-containing protein</fullName>
    </submittedName>
</protein>
<dbReference type="InterPro" id="IPR018653">
    <property type="entry name" value="ScfR_C"/>
</dbReference>
<dbReference type="RefSeq" id="WP_377833431.1">
    <property type="nucleotide sequence ID" value="NZ_JBHRSK010000007.1"/>
</dbReference>
<keyword evidence="6" id="KW-1185">Reference proteome</keyword>
<evidence type="ECO:0000256" key="2">
    <source>
        <dbReference type="ARBA" id="ARBA00023125"/>
    </source>
</evidence>
<dbReference type="CDD" id="cd00093">
    <property type="entry name" value="HTH_XRE"/>
    <property type="match status" value="1"/>
</dbReference>
<dbReference type="EMBL" id="JBHRSK010000007">
    <property type="protein sequence ID" value="MFC2968737.1"/>
    <property type="molecule type" value="Genomic_DNA"/>
</dbReference>
<proteinExistence type="predicted"/>
<dbReference type="PANTHER" id="PTHR46797">
    <property type="entry name" value="HTH-TYPE TRANSCRIPTIONAL REGULATOR"/>
    <property type="match status" value="1"/>
</dbReference>
<gene>
    <name evidence="5" type="ORF">ACFOES_11585</name>
</gene>
<dbReference type="PANTHER" id="PTHR46797:SF23">
    <property type="entry name" value="HTH-TYPE TRANSCRIPTIONAL REGULATOR SUTR"/>
    <property type="match status" value="1"/>
</dbReference>
<dbReference type="Proteomes" id="UP001595443">
    <property type="component" value="Unassembled WGS sequence"/>
</dbReference>
<feature type="domain" description="HTH cro/C1-type" evidence="4">
    <location>
        <begin position="11"/>
        <end position="65"/>
    </location>
</feature>
<dbReference type="Pfam" id="PF01381">
    <property type="entry name" value="HTH_3"/>
    <property type="match status" value="1"/>
</dbReference>
<dbReference type="PROSITE" id="PS50943">
    <property type="entry name" value="HTH_CROC1"/>
    <property type="match status" value="1"/>
</dbReference>
<evidence type="ECO:0000256" key="3">
    <source>
        <dbReference type="ARBA" id="ARBA00023163"/>
    </source>
</evidence>
<evidence type="ECO:0000259" key="4">
    <source>
        <dbReference type="PROSITE" id="PS50943"/>
    </source>
</evidence>
<evidence type="ECO:0000313" key="5">
    <source>
        <dbReference type="EMBL" id="MFC2968737.1"/>
    </source>
</evidence>